<accession>A0AAN9YU00</accession>
<sequence>MEFSENQEHFSPVRALWKRVHSVCNAISKVMRRRSEPETAAAMGQDGKNMNSLAGMGGLVIVNPKAKWSTAVVTGPPPPAPPPSPATPRTQERVAVRLREVCNGCKFLDDDDFI</sequence>
<dbReference type="EMBL" id="JAZDUA010000788">
    <property type="protein sequence ID" value="KAK7789305.1"/>
    <property type="molecule type" value="Genomic_DNA"/>
</dbReference>
<reference evidence="2 3" key="1">
    <citation type="submission" date="2024-03" db="EMBL/GenBank/DDBJ databases">
        <title>The genome assembly and annotation of the cricket Gryllus longicercus Weissman &amp; Gray.</title>
        <authorList>
            <person name="Szrajer S."/>
            <person name="Gray D."/>
            <person name="Ylla G."/>
        </authorList>
    </citation>
    <scope>NUCLEOTIDE SEQUENCE [LARGE SCALE GENOMIC DNA]</scope>
    <source>
        <strain evidence="2">DAG 2021-001</strain>
        <tissue evidence="2">Whole body minus gut</tissue>
    </source>
</reference>
<evidence type="ECO:0000256" key="1">
    <source>
        <dbReference type="SAM" id="MobiDB-lite"/>
    </source>
</evidence>
<name>A0AAN9YU00_9ORTH</name>
<evidence type="ECO:0000313" key="3">
    <source>
        <dbReference type="Proteomes" id="UP001378592"/>
    </source>
</evidence>
<evidence type="ECO:0000313" key="2">
    <source>
        <dbReference type="EMBL" id="KAK7789305.1"/>
    </source>
</evidence>
<feature type="compositionally biased region" description="Pro residues" evidence="1">
    <location>
        <begin position="75"/>
        <end position="86"/>
    </location>
</feature>
<feature type="region of interest" description="Disordered" evidence="1">
    <location>
        <begin position="70"/>
        <end position="90"/>
    </location>
</feature>
<proteinExistence type="predicted"/>
<dbReference type="Proteomes" id="UP001378592">
    <property type="component" value="Unassembled WGS sequence"/>
</dbReference>
<comment type="caution">
    <text evidence="2">The sequence shown here is derived from an EMBL/GenBank/DDBJ whole genome shotgun (WGS) entry which is preliminary data.</text>
</comment>
<organism evidence="2 3">
    <name type="scientific">Gryllus longicercus</name>
    <dbReference type="NCBI Taxonomy" id="2509291"/>
    <lineage>
        <taxon>Eukaryota</taxon>
        <taxon>Metazoa</taxon>
        <taxon>Ecdysozoa</taxon>
        <taxon>Arthropoda</taxon>
        <taxon>Hexapoda</taxon>
        <taxon>Insecta</taxon>
        <taxon>Pterygota</taxon>
        <taxon>Neoptera</taxon>
        <taxon>Polyneoptera</taxon>
        <taxon>Orthoptera</taxon>
        <taxon>Ensifera</taxon>
        <taxon>Gryllidea</taxon>
        <taxon>Grylloidea</taxon>
        <taxon>Gryllidae</taxon>
        <taxon>Gryllinae</taxon>
        <taxon>Gryllus</taxon>
    </lineage>
</organism>
<protein>
    <submittedName>
        <fullName evidence="2">Uncharacterized protein</fullName>
    </submittedName>
</protein>
<dbReference type="AlphaFoldDB" id="A0AAN9YU00"/>
<keyword evidence="3" id="KW-1185">Reference proteome</keyword>
<gene>
    <name evidence="2" type="ORF">R5R35_014402</name>
</gene>